<gene>
    <name evidence="2" type="ORF">NDU88_003271</name>
</gene>
<organism evidence="2 3">
    <name type="scientific">Pleurodeles waltl</name>
    <name type="common">Iberian ribbed newt</name>
    <dbReference type="NCBI Taxonomy" id="8319"/>
    <lineage>
        <taxon>Eukaryota</taxon>
        <taxon>Metazoa</taxon>
        <taxon>Chordata</taxon>
        <taxon>Craniata</taxon>
        <taxon>Vertebrata</taxon>
        <taxon>Euteleostomi</taxon>
        <taxon>Amphibia</taxon>
        <taxon>Batrachia</taxon>
        <taxon>Caudata</taxon>
        <taxon>Salamandroidea</taxon>
        <taxon>Salamandridae</taxon>
        <taxon>Pleurodelinae</taxon>
        <taxon>Pleurodeles</taxon>
    </lineage>
</organism>
<proteinExistence type="predicted"/>
<accession>A0AAV7WT58</accession>
<evidence type="ECO:0000256" key="1">
    <source>
        <dbReference type="SAM" id="MobiDB-lite"/>
    </source>
</evidence>
<protein>
    <submittedName>
        <fullName evidence="2">Uncharacterized protein</fullName>
    </submittedName>
</protein>
<evidence type="ECO:0000313" key="3">
    <source>
        <dbReference type="Proteomes" id="UP001066276"/>
    </source>
</evidence>
<comment type="caution">
    <text evidence="2">The sequence shown here is derived from an EMBL/GenBank/DDBJ whole genome shotgun (WGS) entry which is preliminary data.</text>
</comment>
<feature type="region of interest" description="Disordered" evidence="1">
    <location>
        <begin position="113"/>
        <end position="132"/>
    </location>
</feature>
<reference evidence="2" key="1">
    <citation type="journal article" date="2022" name="bioRxiv">
        <title>Sequencing and chromosome-scale assembly of the giantPleurodeles waltlgenome.</title>
        <authorList>
            <person name="Brown T."/>
            <person name="Elewa A."/>
            <person name="Iarovenko S."/>
            <person name="Subramanian E."/>
            <person name="Araus A.J."/>
            <person name="Petzold A."/>
            <person name="Susuki M."/>
            <person name="Suzuki K.-i.T."/>
            <person name="Hayashi T."/>
            <person name="Toyoda A."/>
            <person name="Oliveira C."/>
            <person name="Osipova E."/>
            <person name="Leigh N.D."/>
            <person name="Simon A."/>
            <person name="Yun M.H."/>
        </authorList>
    </citation>
    <scope>NUCLEOTIDE SEQUENCE</scope>
    <source>
        <strain evidence="2">20211129_DDA</strain>
        <tissue evidence="2">Liver</tissue>
    </source>
</reference>
<dbReference type="Proteomes" id="UP001066276">
    <property type="component" value="Chromosome 1_1"/>
</dbReference>
<dbReference type="AlphaFoldDB" id="A0AAV7WT58"/>
<name>A0AAV7WT58_PLEWA</name>
<sequence>MRGWGGQAGTSKGSRSLLQALRSSGRRGLGVELRRPRPLRRHWQNASGTQTRRLLAVNRVHPSSPASRSCILWGAVQVAAPPAGCAQEPGRASGLQPGVENVPVRCRASGPRRRLVRGRREGPSLSGAEAADTPRSLFRTWATAEVARSAVWCAGLTPGVVGEPQLFMALQGPG</sequence>
<evidence type="ECO:0000313" key="2">
    <source>
        <dbReference type="EMBL" id="KAJ1215663.1"/>
    </source>
</evidence>
<dbReference type="EMBL" id="JANPWB010000001">
    <property type="protein sequence ID" value="KAJ1215663.1"/>
    <property type="molecule type" value="Genomic_DNA"/>
</dbReference>
<keyword evidence="3" id="KW-1185">Reference proteome</keyword>